<keyword evidence="8 19" id="KW-0812">Transmembrane</keyword>
<keyword evidence="15" id="KW-0464">Manganese</keyword>
<dbReference type="PANTHER" id="PTHR15362:SF4">
    <property type="entry name" value="CDP-DIACYLGLYCEROL--INOSITOL 3-PHOSPHATIDYLTRANSFERASE"/>
    <property type="match status" value="1"/>
</dbReference>
<dbReference type="OrthoDB" id="10251079at2759"/>
<proteinExistence type="inferred from homology"/>
<keyword evidence="14 17" id="KW-0594">Phospholipid biosynthesis</keyword>
<evidence type="ECO:0000256" key="4">
    <source>
        <dbReference type="ARBA" id="ARBA00010441"/>
    </source>
</evidence>
<comment type="cofactor">
    <cofactor evidence="2">
        <name>Mg(2+)</name>
        <dbReference type="ChEBI" id="CHEBI:18420"/>
    </cofactor>
</comment>
<evidence type="ECO:0000256" key="12">
    <source>
        <dbReference type="ARBA" id="ARBA00023098"/>
    </source>
</evidence>
<keyword evidence="13 17" id="KW-0472">Membrane</keyword>
<evidence type="ECO:0000256" key="18">
    <source>
        <dbReference type="RuleBase" id="RU003750"/>
    </source>
</evidence>
<evidence type="ECO:0000256" key="13">
    <source>
        <dbReference type="ARBA" id="ARBA00023136"/>
    </source>
</evidence>
<dbReference type="OMA" id="AQTYSEN"/>
<keyword evidence="6 17" id="KW-0444">Lipid biosynthesis</keyword>
<keyword evidence="12 17" id="KW-0443">Lipid metabolism</keyword>
<dbReference type="FunFam" id="1.20.120.1760:FF:000003">
    <property type="entry name" value="CDP-diacylglycerol--inositol 3-phosphatidyltransferase"/>
    <property type="match status" value="1"/>
</dbReference>
<evidence type="ECO:0000256" key="17">
    <source>
        <dbReference type="PIRNR" id="PIRNR000848"/>
    </source>
</evidence>
<evidence type="ECO:0000256" key="7">
    <source>
        <dbReference type="ARBA" id="ARBA00022679"/>
    </source>
</evidence>
<evidence type="ECO:0000256" key="10">
    <source>
        <dbReference type="ARBA" id="ARBA00022842"/>
    </source>
</evidence>
<dbReference type="InterPro" id="IPR048254">
    <property type="entry name" value="CDP_ALCOHOL_P_TRANSF_CS"/>
</dbReference>
<dbReference type="PIRSF" id="PIRSF000848">
    <property type="entry name" value="CDP_diag_ino_3_P"/>
    <property type="match status" value="1"/>
</dbReference>
<evidence type="ECO:0000256" key="5">
    <source>
        <dbReference type="ARBA" id="ARBA00013212"/>
    </source>
</evidence>
<reference evidence="20 21" key="1">
    <citation type="submission" date="2009-11" db="EMBL/GenBank/DDBJ databases">
        <title>Annotation of Allomyces macrogynus ATCC 38327.</title>
        <authorList>
            <consortium name="The Broad Institute Genome Sequencing Platform"/>
            <person name="Russ C."/>
            <person name="Cuomo C."/>
            <person name="Burger G."/>
            <person name="Gray M.W."/>
            <person name="Holland P.W.H."/>
            <person name="King N."/>
            <person name="Lang F.B.F."/>
            <person name="Roger A.J."/>
            <person name="Ruiz-Trillo I."/>
            <person name="Young S.K."/>
            <person name="Zeng Q."/>
            <person name="Gargeya S."/>
            <person name="Fitzgerald M."/>
            <person name="Haas B."/>
            <person name="Abouelleil A."/>
            <person name="Alvarado L."/>
            <person name="Arachchi H.M."/>
            <person name="Berlin A."/>
            <person name="Chapman S.B."/>
            <person name="Gearin G."/>
            <person name="Goldberg J."/>
            <person name="Griggs A."/>
            <person name="Gujja S."/>
            <person name="Hansen M."/>
            <person name="Heiman D."/>
            <person name="Howarth C."/>
            <person name="Larimer J."/>
            <person name="Lui A."/>
            <person name="MacDonald P.J.P."/>
            <person name="McCowen C."/>
            <person name="Montmayeur A."/>
            <person name="Murphy C."/>
            <person name="Neiman D."/>
            <person name="Pearson M."/>
            <person name="Priest M."/>
            <person name="Roberts A."/>
            <person name="Saif S."/>
            <person name="Shea T."/>
            <person name="Sisk P."/>
            <person name="Stolte C."/>
            <person name="Sykes S."/>
            <person name="Wortman J."/>
            <person name="Nusbaum C."/>
            <person name="Birren B."/>
        </authorList>
    </citation>
    <scope>NUCLEOTIDE SEQUENCE [LARGE SCALE GENOMIC DNA]</scope>
    <source>
        <strain evidence="20 21">ATCC 38327</strain>
    </source>
</reference>
<gene>
    <name evidence="20" type="ORF">AMAG_00731</name>
</gene>
<dbReference type="GO" id="GO:0046872">
    <property type="term" value="F:metal ion binding"/>
    <property type="evidence" value="ECO:0007669"/>
    <property type="project" value="UniProtKB-KW"/>
</dbReference>
<dbReference type="InterPro" id="IPR000462">
    <property type="entry name" value="CDP-OH_P_trans"/>
</dbReference>
<comment type="similarity">
    <text evidence="4 17 18">Belongs to the CDP-alcohol phosphatidyltransferase class-I family.</text>
</comment>
<evidence type="ECO:0000256" key="16">
    <source>
        <dbReference type="ARBA" id="ARBA00023264"/>
    </source>
</evidence>
<evidence type="ECO:0000256" key="15">
    <source>
        <dbReference type="ARBA" id="ARBA00023211"/>
    </source>
</evidence>
<evidence type="ECO:0000256" key="2">
    <source>
        <dbReference type="ARBA" id="ARBA00001946"/>
    </source>
</evidence>
<name>A0A0L0RWJ9_ALLM3</name>
<dbReference type="GO" id="GO:0005794">
    <property type="term" value="C:Golgi apparatus"/>
    <property type="evidence" value="ECO:0007669"/>
    <property type="project" value="TreeGrafter"/>
</dbReference>
<evidence type="ECO:0000256" key="8">
    <source>
        <dbReference type="ARBA" id="ARBA00022692"/>
    </source>
</evidence>
<comment type="cofactor">
    <cofactor evidence="1">
        <name>Mn(2+)</name>
        <dbReference type="ChEBI" id="CHEBI:29035"/>
    </cofactor>
</comment>
<evidence type="ECO:0000256" key="1">
    <source>
        <dbReference type="ARBA" id="ARBA00001936"/>
    </source>
</evidence>
<keyword evidence="11 19" id="KW-1133">Transmembrane helix</keyword>
<accession>A0A0L0RWJ9</accession>
<dbReference type="InterPro" id="IPR043130">
    <property type="entry name" value="CDP-OH_PTrfase_TM_dom"/>
</dbReference>
<sequence length="218" mass="24322">MARVTTADVFVFWPNLIGYSRVILAAAACALMRTHPIACMWTYIVSCLLDAADGHVARYMNQCSRFGAVLDMVTDRSTTTCLLAYLTTVYPDYLLVFQLLMALDLSSHYMHMYSSLVGGHASHKEIDRTANPILRLYYHNKIVLFLVCAFNELEFVLLYALYHVPTTSAYYAAIYWGAWIAFPVCALKQVLNVVQLVGASNKLAELDAQTANAAVKAE</sequence>
<dbReference type="GO" id="GO:0016020">
    <property type="term" value="C:membrane"/>
    <property type="evidence" value="ECO:0007669"/>
    <property type="project" value="UniProtKB-SubCell"/>
</dbReference>
<dbReference type="eggNOG" id="KOG3240">
    <property type="taxonomic scope" value="Eukaryota"/>
</dbReference>
<keyword evidence="9" id="KW-0479">Metal-binding</keyword>
<feature type="transmembrane region" description="Helical" evidence="19">
    <location>
        <begin position="168"/>
        <end position="187"/>
    </location>
</feature>
<evidence type="ECO:0000256" key="6">
    <source>
        <dbReference type="ARBA" id="ARBA00022516"/>
    </source>
</evidence>
<comment type="catalytic activity">
    <reaction evidence="17">
        <text>a CDP-1,2-diacyl-sn-glycerol + myo-inositol = a 1,2-diacyl-sn-glycero-3-phospho-(1D-myo-inositol) + CMP + H(+)</text>
        <dbReference type="Rhea" id="RHEA:11580"/>
        <dbReference type="ChEBI" id="CHEBI:15378"/>
        <dbReference type="ChEBI" id="CHEBI:17268"/>
        <dbReference type="ChEBI" id="CHEBI:57880"/>
        <dbReference type="ChEBI" id="CHEBI:58332"/>
        <dbReference type="ChEBI" id="CHEBI:60377"/>
        <dbReference type="EC" id="2.7.8.11"/>
    </reaction>
</comment>
<dbReference type="GO" id="GO:0006661">
    <property type="term" value="P:phosphatidylinositol biosynthetic process"/>
    <property type="evidence" value="ECO:0007669"/>
    <property type="project" value="TreeGrafter"/>
</dbReference>
<evidence type="ECO:0000256" key="14">
    <source>
        <dbReference type="ARBA" id="ARBA00023209"/>
    </source>
</evidence>
<protein>
    <recommendedName>
        <fullName evidence="5 17">CDP-diacylglycerol--inositol 3-phosphatidyltransferase</fullName>
        <ecNumber evidence="5 17">2.7.8.11</ecNumber>
    </recommendedName>
</protein>
<dbReference type="Gene3D" id="1.20.120.1760">
    <property type="match status" value="1"/>
</dbReference>
<evidence type="ECO:0000256" key="11">
    <source>
        <dbReference type="ARBA" id="ARBA00022989"/>
    </source>
</evidence>
<keyword evidence="10" id="KW-0460">Magnesium</keyword>
<dbReference type="AlphaFoldDB" id="A0A0L0RWJ9"/>
<dbReference type="GO" id="GO:0003881">
    <property type="term" value="F:CDP-diacylglycerol-inositol 3-phosphatidyltransferase activity"/>
    <property type="evidence" value="ECO:0007669"/>
    <property type="project" value="UniProtKB-UniRule"/>
</dbReference>
<evidence type="ECO:0000256" key="9">
    <source>
        <dbReference type="ARBA" id="ARBA00022723"/>
    </source>
</evidence>
<organism evidence="20 21">
    <name type="scientific">Allomyces macrogynus (strain ATCC 38327)</name>
    <name type="common">Allomyces javanicus var. macrogynus</name>
    <dbReference type="NCBI Taxonomy" id="578462"/>
    <lineage>
        <taxon>Eukaryota</taxon>
        <taxon>Fungi</taxon>
        <taxon>Fungi incertae sedis</taxon>
        <taxon>Blastocladiomycota</taxon>
        <taxon>Blastocladiomycetes</taxon>
        <taxon>Blastocladiales</taxon>
        <taxon>Blastocladiaceae</taxon>
        <taxon>Allomyces</taxon>
    </lineage>
</organism>
<keyword evidence="16 17" id="KW-1208">Phospholipid metabolism</keyword>
<evidence type="ECO:0000256" key="19">
    <source>
        <dbReference type="SAM" id="Phobius"/>
    </source>
</evidence>
<dbReference type="Proteomes" id="UP000054350">
    <property type="component" value="Unassembled WGS sequence"/>
</dbReference>
<feature type="transmembrane region" description="Helical" evidence="19">
    <location>
        <begin position="12"/>
        <end position="32"/>
    </location>
</feature>
<dbReference type="InterPro" id="IPR014387">
    <property type="entry name" value="CDP_diag_ino_3_P_euk"/>
</dbReference>
<dbReference type="EMBL" id="GG745328">
    <property type="protein sequence ID" value="KNE54777.1"/>
    <property type="molecule type" value="Genomic_DNA"/>
</dbReference>
<dbReference type="STRING" id="578462.A0A0L0RWJ9"/>
<evidence type="ECO:0000313" key="21">
    <source>
        <dbReference type="Proteomes" id="UP000054350"/>
    </source>
</evidence>
<keyword evidence="21" id="KW-1185">Reference proteome</keyword>
<evidence type="ECO:0000313" key="20">
    <source>
        <dbReference type="EMBL" id="KNE54777.1"/>
    </source>
</evidence>
<dbReference type="EC" id="2.7.8.11" evidence="5 17"/>
<dbReference type="Pfam" id="PF01066">
    <property type="entry name" value="CDP-OH_P_transf"/>
    <property type="match status" value="1"/>
</dbReference>
<feature type="transmembrane region" description="Helical" evidence="19">
    <location>
        <begin position="142"/>
        <end position="162"/>
    </location>
</feature>
<reference evidence="21" key="2">
    <citation type="submission" date="2009-11" db="EMBL/GenBank/DDBJ databases">
        <title>The Genome Sequence of Allomyces macrogynus strain ATCC 38327.</title>
        <authorList>
            <consortium name="The Broad Institute Genome Sequencing Platform"/>
            <person name="Russ C."/>
            <person name="Cuomo C."/>
            <person name="Shea T."/>
            <person name="Young S.K."/>
            <person name="Zeng Q."/>
            <person name="Koehrsen M."/>
            <person name="Haas B."/>
            <person name="Borodovsky M."/>
            <person name="Guigo R."/>
            <person name="Alvarado L."/>
            <person name="Berlin A."/>
            <person name="Borenstein D."/>
            <person name="Chen Z."/>
            <person name="Engels R."/>
            <person name="Freedman E."/>
            <person name="Gellesch M."/>
            <person name="Goldberg J."/>
            <person name="Griggs A."/>
            <person name="Gujja S."/>
            <person name="Heiman D."/>
            <person name="Hepburn T."/>
            <person name="Howarth C."/>
            <person name="Jen D."/>
            <person name="Larson L."/>
            <person name="Lewis B."/>
            <person name="Mehta T."/>
            <person name="Park D."/>
            <person name="Pearson M."/>
            <person name="Roberts A."/>
            <person name="Saif S."/>
            <person name="Shenoy N."/>
            <person name="Sisk P."/>
            <person name="Stolte C."/>
            <person name="Sykes S."/>
            <person name="Walk T."/>
            <person name="White J."/>
            <person name="Yandava C."/>
            <person name="Burger G."/>
            <person name="Gray M.W."/>
            <person name="Holland P.W.H."/>
            <person name="King N."/>
            <person name="Lang F.B.F."/>
            <person name="Roger A.J."/>
            <person name="Ruiz-Trillo I."/>
            <person name="Lander E."/>
            <person name="Nusbaum C."/>
        </authorList>
    </citation>
    <scope>NUCLEOTIDE SEQUENCE [LARGE SCALE GENOMIC DNA]</scope>
    <source>
        <strain evidence="21">ATCC 38327</strain>
    </source>
</reference>
<keyword evidence="7 17" id="KW-0808">Transferase</keyword>
<dbReference type="PANTHER" id="PTHR15362">
    <property type="entry name" value="PHOSPHATIDYLINOSITOL SYNTHASE"/>
    <property type="match status" value="1"/>
</dbReference>
<evidence type="ECO:0000256" key="3">
    <source>
        <dbReference type="ARBA" id="ARBA00004141"/>
    </source>
</evidence>
<dbReference type="PROSITE" id="PS00379">
    <property type="entry name" value="CDP_ALCOHOL_P_TRANSF"/>
    <property type="match status" value="1"/>
</dbReference>
<comment type="subcellular location">
    <subcellularLocation>
        <location evidence="3">Membrane</location>
        <topology evidence="3">Multi-pass membrane protein</topology>
    </subcellularLocation>
</comment>
<dbReference type="VEuPathDB" id="FungiDB:AMAG_00731"/>